<keyword evidence="10" id="KW-0328">Glycosyltransferase</keyword>
<evidence type="ECO:0000256" key="4">
    <source>
        <dbReference type="ARBA" id="ARBA00011738"/>
    </source>
</evidence>
<dbReference type="NCBIfam" id="NF004490">
    <property type="entry name" value="PRK05820.1"/>
    <property type="match status" value="1"/>
</dbReference>
<name>A0ABS6CY26_9FIRM</name>
<evidence type="ECO:0000256" key="5">
    <source>
        <dbReference type="ARBA" id="ARBA00011889"/>
    </source>
</evidence>
<dbReference type="SMART" id="SM00941">
    <property type="entry name" value="PYNP_C"/>
    <property type="match status" value="1"/>
</dbReference>
<sequence>MRMYDCIMKKKKGEKLTSQEIREMVSGYVKGEIPDYQMSAMLMAICFQGMDQEEITELTMSMAQSGDMVDLSSIPGVKVDKHSTGGVGDKTTLILGPIVAACGVKVAKMSGRGLGHTGGTIDKLESIPGFRTSLDQKEFFSIIDRVGFSVAGQTGNLAPADKKLYALRDVTGTVDSIPLIAASIMSKKLASGSDCILLDVKVGSGAFMKTVDEAVELAKCMVSIGEKCGRKTIAMITDMDIPLGCAIGNSMEVAEAVETLLGRGPKDLYEVCIELAGNMLYLAGKGTIRECCSMAEEAVADGRALEKLKEMVEAQSGDVQVIQNPANFEKAPYSYEVTAKKDGYVTHMDTEKCGIASVALGAGRATKESSIDYAAGITLRKKTGDAVKQGDVLATLYASSKGLFQEAEALLTKAYEIEPERPKEEPLIYAKVTAESVEWRQS</sequence>
<accession>A0ABS6CY26</accession>
<dbReference type="InterPro" id="IPR018090">
    <property type="entry name" value="Pyrmidine_PPas_bac/euk"/>
</dbReference>
<evidence type="ECO:0000256" key="2">
    <source>
        <dbReference type="ARBA" id="ARBA00003877"/>
    </source>
</evidence>
<dbReference type="Pfam" id="PF02885">
    <property type="entry name" value="Glycos_trans_3N"/>
    <property type="match status" value="1"/>
</dbReference>
<evidence type="ECO:0000259" key="9">
    <source>
        <dbReference type="SMART" id="SM00941"/>
    </source>
</evidence>
<comment type="subunit">
    <text evidence="4">Homodimer.</text>
</comment>
<feature type="domain" description="Pyrimidine nucleoside phosphorylase C-terminal" evidence="9">
    <location>
        <begin position="344"/>
        <end position="418"/>
    </location>
</feature>
<dbReference type="InterPro" id="IPR000312">
    <property type="entry name" value="Glycosyl_Trfase_fam3"/>
</dbReference>
<evidence type="ECO:0000256" key="8">
    <source>
        <dbReference type="ARBA" id="ARBA00048525"/>
    </source>
</evidence>
<keyword evidence="11" id="KW-1185">Reference proteome</keyword>
<evidence type="ECO:0000256" key="3">
    <source>
        <dbReference type="ARBA" id="ARBA00006915"/>
    </source>
</evidence>
<comment type="caution">
    <text evidence="10">The sequence shown here is derived from an EMBL/GenBank/DDBJ whole genome shotgun (WGS) entry which is preliminary data.</text>
</comment>
<dbReference type="Proteomes" id="UP000723714">
    <property type="component" value="Unassembled WGS sequence"/>
</dbReference>
<dbReference type="PANTHER" id="PTHR10515">
    <property type="entry name" value="THYMIDINE PHOSPHORYLASE"/>
    <property type="match status" value="1"/>
</dbReference>
<dbReference type="EC" id="2.4.2.2" evidence="5"/>
<dbReference type="PIRSF" id="PIRSF000478">
    <property type="entry name" value="TP_PyNP"/>
    <property type="match status" value="1"/>
</dbReference>
<dbReference type="RefSeq" id="WP_216239158.1">
    <property type="nucleotide sequence ID" value="NZ_JABACJ020000001.1"/>
</dbReference>
<dbReference type="Pfam" id="PF00591">
    <property type="entry name" value="Glycos_transf_3"/>
    <property type="match status" value="1"/>
</dbReference>
<evidence type="ECO:0000313" key="10">
    <source>
        <dbReference type="EMBL" id="MBU3874213.1"/>
    </source>
</evidence>
<dbReference type="InterPro" id="IPR000053">
    <property type="entry name" value="Thymidine/pyrmidine_PPase"/>
</dbReference>
<comment type="function">
    <text evidence="2">Catalyzes phosphorolysis of the pyrimidine nucleosides uridine, thymidine and 2'-deoxyuridine with the formation of the corresponding pyrimidine base and ribose-1-phosphate.</text>
</comment>
<comment type="catalytic activity">
    <reaction evidence="8">
        <text>thymidine + phosphate = 2-deoxy-alpha-D-ribose 1-phosphate + thymine</text>
        <dbReference type="Rhea" id="RHEA:16037"/>
        <dbReference type="ChEBI" id="CHEBI:17748"/>
        <dbReference type="ChEBI" id="CHEBI:17821"/>
        <dbReference type="ChEBI" id="CHEBI:43474"/>
        <dbReference type="ChEBI" id="CHEBI:57259"/>
        <dbReference type="EC" id="2.4.2.2"/>
    </reaction>
</comment>
<reference evidence="10 11" key="1">
    <citation type="submission" date="2021-06" db="EMBL/GenBank/DDBJ databases">
        <title>Faecalicatena sp. nov. isolated from porcine feces.</title>
        <authorList>
            <person name="Oh B.S."/>
            <person name="Lee J.H."/>
        </authorList>
    </citation>
    <scope>NUCLEOTIDE SEQUENCE [LARGE SCALE GENOMIC DNA]</scope>
    <source>
        <strain evidence="10 11">AGMB00832</strain>
    </source>
</reference>
<dbReference type="InterPro" id="IPR017459">
    <property type="entry name" value="Glycosyl_Trfase_fam3_N_dom"/>
</dbReference>
<dbReference type="NCBIfam" id="NF004747">
    <property type="entry name" value="PRK06078.1"/>
    <property type="match status" value="1"/>
</dbReference>
<dbReference type="NCBIfam" id="TIGR02644">
    <property type="entry name" value="Y_phosphoryl"/>
    <property type="match status" value="1"/>
</dbReference>
<evidence type="ECO:0000256" key="7">
    <source>
        <dbReference type="ARBA" id="ARBA00048453"/>
    </source>
</evidence>
<dbReference type="PANTHER" id="PTHR10515:SF0">
    <property type="entry name" value="THYMIDINE PHOSPHORYLASE"/>
    <property type="match status" value="1"/>
</dbReference>
<protein>
    <recommendedName>
        <fullName evidence="6">Pyrimidine-nucleoside phosphorylase</fullName>
        <ecNumber evidence="5">2.4.2.2</ecNumber>
    </recommendedName>
</protein>
<comment type="catalytic activity">
    <reaction evidence="7">
        <text>uridine + phosphate = alpha-D-ribose 1-phosphate + uracil</text>
        <dbReference type="Rhea" id="RHEA:24388"/>
        <dbReference type="ChEBI" id="CHEBI:16704"/>
        <dbReference type="ChEBI" id="CHEBI:17568"/>
        <dbReference type="ChEBI" id="CHEBI:43474"/>
        <dbReference type="ChEBI" id="CHEBI:57720"/>
        <dbReference type="EC" id="2.4.2.2"/>
    </reaction>
</comment>
<evidence type="ECO:0000256" key="6">
    <source>
        <dbReference type="ARBA" id="ARBA00014680"/>
    </source>
</evidence>
<keyword evidence="10" id="KW-0808">Transferase</keyword>
<dbReference type="EMBL" id="JABACJ020000001">
    <property type="protein sequence ID" value="MBU3874213.1"/>
    <property type="molecule type" value="Genomic_DNA"/>
</dbReference>
<dbReference type="GO" id="GO:0016154">
    <property type="term" value="F:pyrimidine-nucleoside phosphorylase activity"/>
    <property type="evidence" value="ECO:0007669"/>
    <property type="project" value="UniProtKB-EC"/>
</dbReference>
<dbReference type="InterPro" id="IPR017872">
    <property type="entry name" value="Pyrmidine_PPase_CS"/>
</dbReference>
<dbReference type="InterPro" id="IPR013102">
    <property type="entry name" value="PYNP_C"/>
</dbReference>
<organism evidence="10 11">
    <name type="scientific">Faecalicatena faecalis</name>
    <dbReference type="NCBI Taxonomy" id="2726362"/>
    <lineage>
        <taxon>Bacteria</taxon>
        <taxon>Bacillati</taxon>
        <taxon>Bacillota</taxon>
        <taxon>Clostridia</taxon>
        <taxon>Lachnospirales</taxon>
        <taxon>Lachnospiraceae</taxon>
        <taxon>Faecalicatena</taxon>
    </lineage>
</organism>
<dbReference type="PROSITE" id="PS00647">
    <property type="entry name" value="THYMID_PHOSPHORYLASE"/>
    <property type="match status" value="1"/>
</dbReference>
<proteinExistence type="inferred from homology"/>
<comment type="catalytic activity">
    <reaction evidence="1">
        <text>2'-deoxyuridine + phosphate = 2-deoxy-alpha-D-ribose 1-phosphate + uracil</text>
        <dbReference type="Rhea" id="RHEA:22824"/>
        <dbReference type="ChEBI" id="CHEBI:16450"/>
        <dbReference type="ChEBI" id="CHEBI:17568"/>
        <dbReference type="ChEBI" id="CHEBI:43474"/>
        <dbReference type="ChEBI" id="CHEBI:57259"/>
        <dbReference type="EC" id="2.4.2.2"/>
    </reaction>
</comment>
<dbReference type="Pfam" id="PF07831">
    <property type="entry name" value="PYNP_C"/>
    <property type="match status" value="1"/>
</dbReference>
<gene>
    <name evidence="10" type="ORF">HGO97_000070</name>
</gene>
<evidence type="ECO:0000313" key="11">
    <source>
        <dbReference type="Proteomes" id="UP000723714"/>
    </source>
</evidence>
<evidence type="ECO:0000256" key="1">
    <source>
        <dbReference type="ARBA" id="ARBA00001066"/>
    </source>
</evidence>
<comment type="similarity">
    <text evidence="3">Belongs to the thymidine/pyrimidine-nucleoside phosphorylase family.</text>
</comment>